<name>A0A366FER2_9HYPH</name>
<keyword evidence="2" id="KW-1185">Reference proteome</keyword>
<sequence>MRSMAWMDRWIASVAPVRANAARLSLSGIAEARPLVRVSTTDWATSGRVSSRRSAAALAANEGTPGVTS</sequence>
<proteinExistence type="predicted"/>
<reference evidence="1 2" key="1">
    <citation type="submission" date="2018-06" db="EMBL/GenBank/DDBJ databases">
        <title>Genomic Encyclopedia of Type Strains, Phase IV (KMG-IV): sequencing the most valuable type-strain genomes for metagenomic binning, comparative biology and taxonomic classification.</title>
        <authorList>
            <person name="Goeker M."/>
        </authorList>
    </citation>
    <scope>NUCLEOTIDE SEQUENCE [LARGE SCALE GENOMIC DNA]</scope>
    <source>
        <strain evidence="1 2">DSM 24875</strain>
    </source>
</reference>
<gene>
    <name evidence="1" type="ORF">DFR50_112147</name>
</gene>
<evidence type="ECO:0000313" key="1">
    <source>
        <dbReference type="EMBL" id="RBP13172.1"/>
    </source>
</evidence>
<dbReference type="Proteomes" id="UP000253529">
    <property type="component" value="Unassembled WGS sequence"/>
</dbReference>
<organism evidence="1 2">
    <name type="scientific">Roseiarcus fermentans</name>
    <dbReference type="NCBI Taxonomy" id="1473586"/>
    <lineage>
        <taxon>Bacteria</taxon>
        <taxon>Pseudomonadati</taxon>
        <taxon>Pseudomonadota</taxon>
        <taxon>Alphaproteobacteria</taxon>
        <taxon>Hyphomicrobiales</taxon>
        <taxon>Roseiarcaceae</taxon>
        <taxon>Roseiarcus</taxon>
    </lineage>
</organism>
<comment type="caution">
    <text evidence="1">The sequence shown here is derived from an EMBL/GenBank/DDBJ whole genome shotgun (WGS) entry which is preliminary data.</text>
</comment>
<dbReference type="AlphaFoldDB" id="A0A366FER2"/>
<dbReference type="EMBL" id="QNRK01000012">
    <property type="protein sequence ID" value="RBP13172.1"/>
    <property type="molecule type" value="Genomic_DNA"/>
</dbReference>
<protein>
    <submittedName>
        <fullName evidence="1">Uncharacterized protein</fullName>
    </submittedName>
</protein>
<accession>A0A366FER2</accession>
<evidence type="ECO:0000313" key="2">
    <source>
        <dbReference type="Proteomes" id="UP000253529"/>
    </source>
</evidence>